<reference evidence="1" key="1">
    <citation type="submission" date="2021-01" db="EMBL/GenBank/DDBJ databases">
        <authorList>
            <consortium name="Genoscope - CEA"/>
            <person name="William W."/>
        </authorList>
    </citation>
    <scope>NUCLEOTIDE SEQUENCE</scope>
</reference>
<proteinExistence type="predicted"/>
<sequence length="92" mass="10695">MLRVSRVRFRVTTTRCREGATLVVRTDGSCSTCYWVAYQTLFTLSASLKSHQGKARETIMNQRKNWKLVPVNENAQRKRKPYPAGEMSYFEC</sequence>
<dbReference type="EMBL" id="HG994370">
    <property type="protein sequence ID" value="CAF2065417.1"/>
    <property type="molecule type" value="Genomic_DNA"/>
</dbReference>
<evidence type="ECO:0000313" key="1">
    <source>
        <dbReference type="EMBL" id="CAF2065417.1"/>
    </source>
</evidence>
<organism evidence="1">
    <name type="scientific">Brassica napus</name>
    <name type="common">Rape</name>
    <dbReference type="NCBI Taxonomy" id="3708"/>
    <lineage>
        <taxon>Eukaryota</taxon>
        <taxon>Viridiplantae</taxon>
        <taxon>Streptophyta</taxon>
        <taxon>Embryophyta</taxon>
        <taxon>Tracheophyta</taxon>
        <taxon>Spermatophyta</taxon>
        <taxon>Magnoliopsida</taxon>
        <taxon>eudicotyledons</taxon>
        <taxon>Gunneridae</taxon>
        <taxon>Pentapetalae</taxon>
        <taxon>rosids</taxon>
        <taxon>malvids</taxon>
        <taxon>Brassicales</taxon>
        <taxon>Brassicaceae</taxon>
        <taxon>Brassiceae</taxon>
        <taxon>Brassica</taxon>
    </lineage>
</organism>
<protein>
    <submittedName>
        <fullName evidence="1">(rape) hypothetical protein</fullName>
    </submittedName>
</protein>
<accession>A0A816QRL6</accession>
<name>A0A816QRL6_BRANA</name>
<dbReference type="Proteomes" id="UP001295469">
    <property type="component" value="Chromosome C06"/>
</dbReference>
<gene>
    <name evidence="1" type="ORF">DARMORV10_C06P51370.1</name>
</gene>
<dbReference type="AlphaFoldDB" id="A0A816QRL6"/>